<feature type="compositionally biased region" description="Polar residues" evidence="1">
    <location>
        <begin position="73"/>
        <end position="84"/>
    </location>
</feature>
<evidence type="ECO:0000256" key="1">
    <source>
        <dbReference type="SAM" id="MobiDB-lite"/>
    </source>
</evidence>
<feature type="region of interest" description="Disordered" evidence="1">
    <location>
        <begin position="26"/>
        <end position="84"/>
    </location>
</feature>
<gene>
    <name evidence="2" type="ORF">MERR_LOCUS10341</name>
</gene>
<keyword evidence="3" id="KW-1185">Reference proteome</keyword>
<sequence>MDGPTVPVDPGSVRFPSANFTFDRELGRPYRTMGRKPSTKFSRPRYPMARTKGSETMKKKDPFMQPPRKQIKLGSSNTTLTTFH</sequence>
<dbReference type="AlphaFoldDB" id="A0A6D2IAG2"/>
<feature type="compositionally biased region" description="Basic and acidic residues" evidence="1">
    <location>
        <begin position="52"/>
        <end position="62"/>
    </location>
</feature>
<evidence type="ECO:0000313" key="2">
    <source>
        <dbReference type="EMBL" id="CAA7023106.1"/>
    </source>
</evidence>
<reference evidence="2" key="1">
    <citation type="submission" date="2020-01" db="EMBL/GenBank/DDBJ databases">
        <authorList>
            <person name="Mishra B."/>
        </authorList>
    </citation>
    <scope>NUCLEOTIDE SEQUENCE [LARGE SCALE GENOMIC DNA]</scope>
</reference>
<organism evidence="2 3">
    <name type="scientific">Microthlaspi erraticum</name>
    <dbReference type="NCBI Taxonomy" id="1685480"/>
    <lineage>
        <taxon>Eukaryota</taxon>
        <taxon>Viridiplantae</taxon>
        <taxon>Streptophyta</taxon>
        <taxon>Embryophyta</taxon>
        <taxon>Tracheophyta</taxon>
        <taxon>Spermatophyta</taxon>
        <taxon>Magnoliopsida</taxon>
        <taxon>eudicotyledons</taxon>
        <taxon>Gunneridae</taxon>
        <taxon>Pentapetalae</taxon>
        <taxon>rosids</taxon>
        <taxon>malvids</taxon>
        <taxon>Brassicales</taxon>
        <taxon>Brassicaceae</taxon>
        <taxon>Coluteocarpeae</taxon>
        <taxon>Microthlaspi</taxon>
    </lineage>
</organism>
<proteinExistence type="predicted"/>
<protein>
    <submittedName>
        <fullName evidence="2">Uncharacterized protein</fullName>
    </submittedName>
</protein>
<name>A0A6D2IAG2_9BRAS</name>
<comment type="caution">
    <text evidence="2">The sequence shown here is derived from an EMBL/GenBank/DDBJ whole genome shotgun (WGS) entry which is preliminary data.</text>
</comment>
<dbReference type="EMBL" id="CACVBM020000773">
    <property type="protein sequence ID" value="CAA7023106.1"/>
    <property type="molecule type" value="Genomic_DNA"/>
</dbReference>
<dbReference type="Proteomes" id="UP000467841">
    <property type="component" value="Unassembled WGS sequence"/>
</dbReference>
<accession>A0A6D2IAG2</accession>
<evidence type="ECO:0000313" key="3">
    <source>
        <dbReference type="Proteomes" id="UP000467841"/>
    </source>
</evidence>